<feature type="compositionally biased region" description="Polar residues" evidence="4">
    <location>
        <begin position="352"/>
        <end position="364"/>
    </location>
</feature>
<dbReference type="PROSITE" id="PS51762">
    <property type="entry name" value="GH16_2"/>
    <property type="match status" value="1"/>
</dbReference>
<evidence type="ECO:0000259" key="6">
    <source>
        <dbReference type="PROSITE" id="PS51762"/>
    </source>
</evidence>
<dbReference type="Proteomes" id="UP001151518">
    <property type="component" value="Unassembled WGS sequence"/>
</dbReference>
<dbReference type="Pfam" id="PF00722">
    <property type="entry name" value="Glyco_hydro_16"/>
    <property type="match status" value="1"/>
</dbReference>
<evidence type="ECO:0000256" key="2">
    <source>
        <dbReference type="ARBA" id="ARBA00022801"/>
    </source>
</evidence>
<dbReference type="InterPro" id="IPR000757">
    <property type="entry name" value="Beta-glucanase-like"/>
</dbReference>
<organism evidence="7 8">
    <name type="scientific">Coemansia spiralis</name>
    <dbReference type="NCBI Taxonomy" id="417178"/>
    <lineage>
        <taxon>Eukaryota</taxon>
        <taxon>Fungi</taxon>
        <taxon>Fungi incertae sedis</taxon>
        <taxon>Zoopagomycota</taxon>
        <taxon>Kickxellomycotina</taxon>
        <taxon>Kickxellomycetes</taxon>
        <taxon>Kickxellales</taxon>
        <taxon>Kickxellaceae</taxon>
        <taxon>Coemansia</taxon>
    </lineage>
</organism>
<name>A0A9W8GCU7_9FUNG</name>
<dbReference type="OrthoDB" id="4781at2759"/>
<feature type="chain" id="PRO_5040857779" evidence="5">
    <location>
        <begin position="21"/>
        <end position="427"/>
    </location>
</feature>
<evidence type="ECO:0000256" key="5">
    <source>
        <dbReference type="SAM" id="SignalP"/>
    </source>
</evidence>
<gene>
    <name evidence="7" type="primary">UTR2_1</name>
    <name evidence="7" type="ORF">GGI25_000229</name>
</gene>
<keyword evidence="1 5" id="KW-0732">Signal</keyword>
<dbReference type="PANTHER" id="PTHR10963:SF22">
    <property type="entry name" value="GLYCOSIDASE CRH2-RELATED"/>
    <property type="match status" value="1"/>
</dbReference>
<dbReference type="EMBL" id="JANBTW010000002">
    <property type="protein sequence ID" value="KAJ2680925.1"/>
    <property type="molecule type" value="Genomic_DNA"/>
</dbReference>
<dbReference type="AlphaFoldDB" id="A0A9W8GCU7"/>
<feature type="compositionally biased region" description="Low complexity" evidence="4">
    <location>
        <begin position="302"/>
        <end position="317"/>
    </location>
</feature>
<keyword evidence="2" id="KW-0378">Hydrolase</keyword>
<feature type="region of interest" description="Disordered" evidence="4">
    <location>
        <begin position="302"/>
        <end position="416"/>
    </location>
</feature>
<dbReference type="PANTHER" id="PTHR10963">
    <property type="entry name" value="GLYCOSYL HYDROLASE-RELATED"/>
    <property type="match status" value="1"/>
</dbReference>
<evidence type="ECO:0000256" key="1">
    <source>
        <dbReference type="ARBA" id="ARBA00022729"/>
    </source>
</evidence>
<dbReference type="GO" id="GO:0005975">
    <property type="term" value="P:carbohydrate metabolic process"/>
    <property type="evidence" value="ECO:0007669"/>
    <property type="project" value="InterPro"/>
</dbReference>
<feature type="domain" description="GH16" evidence="6">
    <location>
        <begin position="83"/>
        <end position="280"/>
    </location>
</feature>
<protein>
    <submittedName>
        <fullName evidence="7">Glycosidase CRH2</fullName>
    </submittedName>
</protein>
<feature type="signal peptide" evidence="5">
    <location>
        <begin position="1"/>
        <end position="20"/>
    </location>
</feature>
<accession>A0A9W8GCU7</accession>
<dbReference type="InterPro" id="IPR013320">
    <property type="entry name" value="ConA-like_dom_sf"/>
</dbReference>
<feature type="compositionally biased region" description="Low complexity" evidence="4">
    <location>
        <begin position="395"/>
        <end position="409"/>
    </location>
</feature>
<evidence type="ECO:0000256" key="4">
    <source>
        <dbReference type="SAM" id="MobiDB-lite"/>
    </source>
</evidence>
<evidence type="ECO:0000313" key="7">
    <source>
        <dbReference type="EMBL" id="KAJ2680925.1"/>
    </source>
</evidence>
<comment type="caution">
    <text evidence="7">The sequence shown here is derived from an EMBL/GenBank/DDBJ whole genome shotgun (WGS) entry which is preliminary data.</text>
</comment>
<sequence>MNKLLYLAAATSAFVAAALAATKCTTASAPCSREGYCNSGPSFCMWGLCNVQNSYNSTSCWNAEGCSSQTVTFDSSADAIAINSYTGNPNTNPYVSIFEPNNAVVENGNLVLQMTYDASQKKGFGATVDSSHTIQYGTVTARIKTASIAKGVVSAFIIRNDQLGDEIDFEWVGKEPTQVETNFFYHDELVYTNSVYYPVGGDSSADYHDYTIVWDPDYVTWMIDNKAIRTLKREDTYDSSAKVYKFPAAEGRIGFSIWDGGNSGAKGTEDWAGTPTPWTSNTVYKMYVDSVTVKCTGTDIAPSDSSAGASSSASTDNPDNDNSDSSDSNNDNSNASGSSSDNDTSDTSATSIGASADNTSTGSKTDTGASSGSETDTETSTNTAAGNSSNGGSGSSSTGDSDGESSSTAISSPGKCHVVAVTQVVPV</sequence>
<evidence type="ECO:0000313" key="8">
    <source>
        <dbReference type="Proteomes" id="UP001151518"/>
    </source>
</evidence>
<keyword evidence="3 7" id="KW-0326">Glycosidase</keyword>
<reference evidence="7" key="1">
    <citation type="submission" date="2022-07" db="EMBL/GenBank/DDBJ databases">
        <title>Phylogenomic reconstructions and comparative analyses of Kickxellomycotina fungi.</title>
        <authorList>
            <person name="Reynolds N.K."/>
            <person name="Stajich J.E."/>
            <person name="Barry K."/>
            <person name="Grigoriev I.V."/>
            <person name="Crous P."/>
            <person name="Smith M.E."/>
        </authorList>
    </citation>
    <scope>NUCLEOTIDE SEQUENCE</scope>
    <source>
        <strain evidence="7">NRRL 3115</strain>
    </source>
</reference>
<dbReference type="SUPFAM" id="SSF49899">
    <property type="entry name" value="Concanavalin A-like lectins/glucanases"/>
    <property type="match status" value="1"/>
</dbReference>
<proteinExistence type="predicted"/>
<evidence type="ECO:0000256" key="3">
    <source>
        <dbReference type="ARBA" id="ARBA00023295"/>
    </source>
</evidence>
<feature type="compositionally biased region" description="Low complexity" evidence="4">
    <location>
        <begin position="365"/>
        <end position="388"/>
    </location>
</feature>
<dbReference type="Gene3D" id="2.60.120.200">
    <property type="match status" value="1"/>
</dbReference>
<dbReference type="InterPro" id="IPR050546">
    <property type="entry name" value="Glycosyl_Hydrlase_16"/>
</dbReference>
<dbReference type="GO" id="GO:0004553">
    <property type="term" value="F:hydrolase activity, hydrolyzing O-glycosyl compounds"/>
    <property type="evidence" value="ECO:0007669"/>
    <property type="project" value="InterPro"/>
</dbReference>
<feature type="compositionally biased region" description="Low complexity" evidence="4">
    <location>
        <begin position="325"/>
        <end position="351"/>
    </location>
</feature>